<dbReference type="SUPFAM" id="SSF54523">
    <property type="entry name" value="Pili subunits"/>
    <property type="match status" value="1"/>
</dbReference>
<sequence length="178" mass="18788">MVYNNAVKYKQHINGLTLLELMVTLSILIITMLLAAPSFAQWHEANKFKQALRHVSSLAEAAKVVAVASQSNVSFVVDVTGGQCAGTSRLVSCDCTAPNACSIDGKEYAFLATQSGMTLTTANNKNRIVTFSKFGAVNFGNNTTITVKSPSHSGKVVISALGRIKHCSTSSLSGVATC</sequence>
<evidence type="ECO:0000313" key="2">
    <source>
        <dbReference type="EMBL" id="NDW14408.1"/>
    </source>
</evidence>
<evidence type="ECO:0000256" key="1">
    <source>
        <dbReference type="SAM" id="Phobius"/>
    </source>
</evidence>
<organism evidence="2 3">
    <name type="scientific">Alteromonas genovensis</name>
    <dbReference type="NCBI Taxonomy" id="471225"/>
    <lineage>
        <taxon>Bacteria</taxon>
        <taxon>Pseudomonadati</taxon>
        <taxon>Pseudomonadota</taxon>
        <taxon>Gammaproteobacteria</taxon>
        <taxon>Alteromonadales</taxon>
        <taxon>Alteromonadaceae</taxon>
        <taxon>Alteromonas/Salinimonas group</taxon>
        <taxon>Alteromonas</taxon>
    </lineage>
</organism>
<dbReference type="AlphaFoldDB" id="A0A6N9TI90"/>
<keyword evidence="3" id="KW-1185">Reference proteome</keyword>
<accession>A0A6N9TI90</accession>
<dbReference type="Gene3D" id="3.30.700.10">
    <property type="entry name" value="Glycoprotein, Type 4 Pilin"/>
    <property type="match status" value="1"/>
</dbReference>
<name>A0A6N9TI90_9ALTE</name>
<evidence type="ECO:0000313" key="3">
    <source>
        <dbReference type="Proteomes" id="UP000471381"/>
    </source>
</evidence>
<protein>
    <recommendedName>
        <fullName evidence="4">Prepilin-type N-terminal cleavage/methylation domain-containing protein</fullName>
    </recommendedName>
</protein>
<evidence type="ECO:0008006" key="4">
    <source>
        <dbReference type="Google" id="ProtNLM"/>
    </source>
</evidence>
<dbReference type="RefSeq" id="WP_163105009.1">
    <property type="nucleotide sequence ID" value="NZ_JAAAWO010000001.1"/>
</dbReference>
<dbReference type="Proteomes" id="UP000471381">
    <property type="component" value="Unassembled WGS sequence"/>
</dbReference>
<gene>
    <name evidence="2" type="ORF">GTQ48_02525</name>
</gene>
<dbReference type="EMBL" id="JAAAWO010000001">
    <property type="protein sequence ID" value="NDW14408.1"/>
    <property type="molecule type" value="Genomic_DNA"/>
</dbReference>
<feature type="transmembrane region" description="Helical" evidence="1">
    <location>
        <begin position="21"/>
        <end position="40"/>
    </location>
</feature>
<reference evidence="2 3" key="1">
    <citation type="submission" date="2020-01" db="EMBL/GenBank/DDBJ databases">
        <title>Genomes of bacteria type strains.</title>
        <authorList>
            <person name="Chen J."/>
            <person name="Zhu S."/>
            <person name="Yang J."/>
        </authorList>
    </citation>
    <scope>NUCLEOTIDE SEQUENCE [LARGE SCALE GENOMIC DNA]</scope>
    <source>
        <strain evidence="2 3">LMG 24078</strain>
    </source>
</reference>
<keyword evidence="1" id="KW-0472">Membrane</keyword>
<keyword evidence="1" id="KW-0812">Transmembrane</keyword>
<dbReference type="InterPro" id="IPR045584">
    <property type="entry name" value="Pilin-like"/>
</dbReference>
<keyword evidence="1" id="KW-1133">Transmembrane helix</keyword>
<proteinExistence type="predicted"/>
<comment type="caution">
    <text evidence="2">The sequence shown here is derived from an EMBL/GenBank/DDBJ whole genome shotgun (WGS) entry which is preliminary data.</text>
</comment>